<name>A0A2J6R9H2_HYAVF</name>
<dbReference type="Proteomes" id="UP000235786">
    <property type="component" value="Unassembled WGS sequence"/>
</dbReference>
<dbReference type="EMBL" id="KZ613952">
    <property type="protein sequence ID" value="PMD35161.1"/>
    <property type="molecule type" value="Genomic_DNA"/>
</dbReference>
<accession>A0A2J6R9H2</accession>
<feature type="domain" description="2EXR" evidence="2">
    <location>
        <begin position="62"/>
        <end position="178"/>
    </location>
</feature>
<dbReference type="Pfam" id="PF20150">
    <property type="entry name" value="2EXR"/>
    <property type="match status" value="1"/>
</dbReference>
<dbReference type="PANTHER" id="PTHR35910:SF6">
    <property type="entry name" value="2EXR DOMAIN-CONTAINING PROTEIN"/>
    <property type="match status" value="1"/>
</dbReference>
<gene>
    <name evidence="3" type="ORF">L207DRAFT_569745</name>
</gene>
<feature type="compositionally biased region" description="Basic and acidic residues" evidence="1">
    <location>
        <begin position="9"/>
        <end position="21"/>
    </location>
</feature>
<dbReference type="AlphaFoldDB" id="A0A2J6R9H2"/>
<feature type="region of interest" description="Disordered" evidence="1">
    <location>
        <begin position="1"/>
        <end position="23"/>
    </location>
</feature>
<organism evidence="3 4">
    <name type="scientific">Hyaloscypha variabilis (strain UAMH 11265 / GT02V1 / F)</name>
    <name type="common">Meliniomyces variabilis</name>
    <dbReference type="NCBI Taxonomy" id="1149755"/>
    <lineage>
        <taxon>Eukaryota</taxon>
        <taxon>Fungi</taxon>
        <taxon>Dikarya</taxon>
        <taxon>Ascomycota</taxon>
        <taxon>Pezizomycotina</taxon>
        <taxon>Leotiomycetes</taxon>
        <taxon>Helotiales</taxon>
        <taxon>Hyaloscyphaceae</taxon>
        <taxon>Hyaloscypha</taxon>
        <taxon>Hyaloscypha variabilis</taxon>
    </lineage>
</organism>
<evidence type="ECO:0000313" key="3">
    <source>
        <dbReference type="EMBL" id="PMD35161.1"/>
    </source>
</evidence>
<dbReference type="InterPro" id="IPR045518">
    <property type="entry name" value="2EXR"/>
</dbReference>
<protein>
    <recommendedName>
        <fullName evidence="2">2EXR domain-containing protein</fullName>
    </recommendedName>
</protein>
<evidence type="ECO:0000313" key="4">
    <source>
        <dbReference type="Proteomes" id="UP000235786"/>
    </source>
</evidence>
<keyword evidence="4" id="KW-1185">Reference proteome</keyword>
<sequence>MDTTTTEQSLEHTSKKVESDRSLNLLQDAQSEESKQSTMTENLASIPPQAKNADLKSLVSSFTVFPELPVEIRFKIWKAALPGRRYLTLNFYSPASYSSASFPPAAFYTPLEMVHANLRRRMDYCQGIWEASWVEKTPALLHVCKESRQEAMKVYKPVSQAPYKGRTVSFIDPEMDVVVLPVNKLVFRQVALKVLQSLNKQDIHLKYLAVHITKLRELICAPAFRKLEALMVIMTDKDWVDGSIEDFDEFDQEAWHMEVLKDCASEQRCAFWGPAWYNILWRDGKSSVMQWLGKTSEGKAPRLCMGAFKLVSDASA</sequence>
<evidence type="ECO:0000259" key="2">
    <source>
        <dbReference type="Pfam" id="PF20150"/>
    </source>
</evidence>
<proteinExistence type="predicted"/>
<dbReference type="PANTHER" id="PTHR35910">
    <property type="entry name" value="2EXR DOMAIN-CONTAINING PROTEIN"/>
    <property type="match status" value="1"/>
</dbReference>
<reference evidence="3 4" key="1">
    <citation type="submission" date="2016-04" db="EMBL/GenBank/DDBJ databases">
        <title>A degradative enzymes factory behind the ericoid mycorrhizal symbiosis.</title>
        <authorList>
            <consortium name="DOE Joint Genome Institute"/>
            <person name="Martino E."/>
            <person name="Morin E."/>
            <person name="Grelet G."/>
            <person name="Kuo A."/>
            <person name="Kohler A."/>
            <person name="Daghino S."/>
            <person name="Barry K."/>
            <person name="Choi C."/>
            <person name="Cichocki N."/>
            <person name="Clum A."/>
            <person name="Copeland A."/>
            <person name="Hainaut M."/>
            <person name="Haridas S."/>
            <person name="Labutti K."/>
            <person name="Lindquist E."/>
            <person name="Lipzen A."/>
            <person name="Khouja H.-R."/>
            <person name="Murat C."/>
            <person name="Ohm R."/>
            <person name="Olson A."/>
            <person name="Spatafora J."/>
            <person name="Veneault-Fourrey C."/>
            <person name="Henrissat B."/>
            <person name="Grigoriev I."/>
            <person name="Martin F."/>
            <person name="Perotto S."/>
        </authorList>
    </citation>
    <scope>NUCLEOTIDE SEQUENCE [LARGE SCALE GENOMIC DNA]</scope>
    <source>
        <strain evidence="3 4">F</strain>
    </source>
</reference>
<evidence type="ECO:0000256" key="1">
    <source>
        <dbReference type="SAM" id="MobiDB-lite"/>
    </source>
</evidence>